<evidence type="ECO:0000313" key="7">
    <source>
        <dbReference type="RefSeq" id="XP_052128898.1"/>
    </source>
</evidence>
<gene>
    <name evidence="7" type="primary">LOC113210624</name>
</gene>
<evidence type="ECO:0000256" key="2">
    <source>
        <dbReference type="ARBA" id="ARBA00022771"/>
    </source>
</evidence>
<sequence>MSRMKITYGAEKGPCRVCGAEGRACARCLVDFYCGKLHQTQDWPRHKRGCGALEVREDARFGRYAVAAKDIPAGTVLMRELPLVTFPTSWHCPGSDNQPFSMCVSCGVELLPLCGPEQCARCGWPVCGKPCSLSGEHRAECEAFQRAGFKLRSADASALGSRLDALTALRVCLAAKAAVVGPIIRNLPGCLPDLKANLEGAGPFAASVREGQDKFRARVDRAVTWLYDVAKVRWLPREELAHGLSCALLHGLEGTSGEESHLVGGVFAGLSLAGHACYSNAWRYASRRGSTEMLLVASRDIPRGERVTTNFMRDPLNPKYRREFFALTWGFLCRCTLCEDPSQLGLNLDSWHCRCWEHTTCSELVAVLDGVRWRCAGCGCEGAISPSDGEAFLGGILDAALGGVVKGNHFLADGRVMLGGTALDGAQGAGYSFMLEELFQQLLSERESTIAQWEELIQDALPPNGPLHPTHHLVLRAKRQILCPDTDGVERDIVNLKLRIPKTMKDAQTLAKHGRDLLAAVEVLRPGINHCRADLLRQLVVLSFTRMTLFASQFKQNLWRRQQDEWKAMVEEFAKQMKDLKTISVSPYEREIYQSLAGQNSSLLRSKLHPVLRKGALVLETIF</sequence>
<dbReference type="Pfam" id="PF01753">
    <property type="entry name" value="zf-MYND"/>
    <property type="match status" value="1"/>
</dbReference>
<dbReference type="RefSeq" id="XP_052128898.1">
    <property type="nucleotide sequence ID" value="XM_052272938.1"/>
</dbReference>
<dbReference type="SUPFAM" id="SSF82199">
    <property type="entry name" value="SET domain"/>
    <property type="match status" value="1"/>
</dbReference>
<feature type="domain" description="MYND-type" evidence="5">
    <location>
        <begin position="15"/>
        <end position="50"/>
    </location>
</feature>
<keyword evidence="2 4" id="KW-0863">Zinc-finger</keyword>
<dbReference type="PANTHER" id="PTHR46455:SF5">
    <property type="entry name" value="SET AND MYND DOMAIN CONTAINING, ARTHROPOD-SPECIFIC, MEMBER 4, ISOFORM A"/>
    <property type="match status" value="1"/>
</dbReference>
<dbReference type="Gene3D" id="6.10.140.2220">
    <property type="match status" value="2"/>
</dbReference>
<evidence type="ECO:0000256" key="1">
    <source>
        <dbReference type="ARBA" id="ARBA00022723"/>
    </source>
</evidence>
<keyword evidence="3" id="KW-0862">Zinc</keyword>
<dbReference type="InterPro" id="IPR053010">
    <property type="entry name" value="SET_SmydA-8"/>
</dbReference>
<dbReference type="Gene3D" id="2.170.270.10">
    <property type="entry name" value="SET domain"/>
    <property type="match status" value="1"/>
</dbReference>
<dbReference type="AlphaFoldDB" id="A0A9C6X4C0"/>
<dbReference type="OrthoDB" id="7770870at2759"/>
<evidence type="ECO:0000256" key="4">
    <source>
        <dbReference type="PROSITE-ProRule" id="PRU00134"/>
    </source>
</evidence>
<evidence type="ECO:0000256" key="3">
    <source>
        <dbReference type="ARBA" id="ARBA00022833"/>
    </source>
</evidence>
<evidence type="ECO:0000313" key="6">
    <source>
        <dbReference type="Proteomes" id="UP000504606"/>
    </source>
</evidence>
<name>A0A9C6X4C0_FRAOC</name>
<proteinExistence type="predicted"/>
<reference evidence="7" key="1">
    <citation type="submission" date="2025-08" db="UniProtKB">
        <authorList>
            <consortium name="RefSeq"/>
        </authorList>
    </citation>
    <scope>IDENTIFICATION</scope>
    <source>
        <tissue evidence="7">Whole organism</tissue>
    </source>
</reference>
<keyword evidence="6" id="KW-1185">Reference proteome</keyword>
<dbReference type="KEGG" id="foc:113210624"/>
<dbReference type="InterPro" id="IPR046341">
    <property type="entry name" value="SET_dom_sf"/>
</dbReference>
<accession>A0A9C6X4C0</accession>
<protein>
    <submittedName>
        <fullName evidence="7">SET domain-containing protein SmydA-8-like</fullName>
    </submittedName>
</protein>
<dbReference type="GeneID" id="113210624"/>
<dbReference type="Proteomes" id="UP000504606">
    <property type="component" value="Unplaced"/>
</dbReference>
<dbReference type="SUPFAM" id="SSF144232">
    <property type="entry name" value="HIT/MYND zinc finger-like"/>
    <property type="match status" value="1"/>
</dbReference>
<evidence type="ECO:0000259" key="5">
    <source>
        <dbReference type="PROSITE" id="PS50865"/>
    </source>
</evidence>
<keyword evidence="1" id="KW-0479">Metal-binding</keyword>
<dbReference type="PANTHER" id="PTHR46455">
    <property type="entry name" value="SET AND MYND DOMAIN CONTAINING, ARTHROPOD-SPECIFIC, MEMBER 4, ISOFORM A"/>
    <property type="match status" value="1"/>
</dbReference>
<organism evidence="6 7">
    <name type="scientific">Frankliniella occidentalis</name>
    <name type="common">Western flower thrips</name>
    <name type="synonym">Euthrips occidentalis</name>
    <dbReference type="NCBI Taxonomy" id="133901"/>
    <lineage>
        <taxon>Eukaryota</taxon>
        <taxon>Metazoa</taxon>
        <taxon>Ecdysozoa</taxon>
        <taxon>Arthropoda</taxon>
        <taxon>Hexapoda</taxon>
        <taxon>Insecta</taxon>
        <taxon>Pterygota</taxon>
        <taxon>Neoptera</taxon>
        <taxon>Paraneoptera</taxon>
        <taxon>Thysanoptera</taxon>
        <taxon>Terebrantia</taxon>
        <taxon>Thripoidea</taxon>
        <taxon>Thripidae</taxon>
        <taxon>Frankliniella</taxon>
    </lineage>
</organism>
<dbReference type="InterPro" id="IPR002893">
    <property type="entry name" value="Znf_MYND"/>
</dbReference>
<dbReference type="PROSITE" id="PS50865">
    <property type="entry name" value="ZF_MYND_2"/>
    <property type="match status" value="1"/>
</dbReference>
<dbReference type="Gene3D" id="1.10.220.160">
    <property type="match status" value="1"/>
</dbReference>
<dbReference type="GO" id="GO:0008270">
    <property type="term" value="F:zinc ion binding"/>
    <property type="evidence" value="ECO:0007669"/>
    <property type="project" value="UniProtKB-KW"/>
</dbReference>